<dbReference type="InterPro" id="IPR021330">
    <property type="entry name" value="DUF2939"/>
</dbReference>
<comment type="caution">
    <text evidence="1">The sequence shown here is derived from an EMBL/GenBank/DDBJ whole genome shotgun (WGS) entry which is preliminary data.</text>
</comment>
<sequence>MKKTIGLLIAVLLTVTAWWFGGPYMTMHGLSKAIEQRETAALERYVDYPRVRSSLRAQLNDYLVRQAGPDIAASAWGTLLYGLGNQLGGAAVDTLVTPIGVGALLQGHVLWKRGRNELQGSDAFGPTEPARPFKNAKHHFEALDRFVLDVERDPGEPPLKVVLEPQGLRWKVVDLQLGIAPAPDATE</sequence>
<accession>A0A836P265</accession>
<protein>
    <submittedName>
        <fullName evidence="1">Uncharacterized protein</fullName>
    </submittedName>
</protein>
<name>A0A836P265_XANVA</name>
<gene>
    <name evidence="1" type="ORF">A11K_0112855</name>
</gene>
<dbReference type="RefSeq" id="WP_010366542.1">
    <property type="nucleotide sequence ID" value="NZ_AKBN02000006.1"/>
</dbReference>
<reference evidence="1" key="1">
    <citation type="submission" date="2012-05" db="EMBL/GenBank/DDBJ databases">
        <authorList>
            <person name="Studholme D.J."/>
            <person name="Wasukira A."/>
            <person name="Grant M."/>
        </authorList>
    </citation>
    <scope>NUCLEOTIDE SEQUENCE [LARGE SCALE GENOMIC DNA]</scope>
    <source>
        <strain evidence="1">NCPPB 890</strain>
    </source>
</reference>
<organism evidence="1">
    <name type="scientific">Xanthomonas vasicola pv. vasculorum NCPPB 890</name>
    <dbReference type="NCBI Taxonomy" id="1184265"/>
    <lineage>
        <taxon>Bacteria</taxon>
        <taxon>Pseudomonadati</taxon>
        <taxon>Pseudomonadota</taxon>
        <taxon>Gammaproteobacteria</taxon>
        <taxon>Lysobacterales</taxon>
        <taxon>Lysobacteraceae</taxon>
        <taxon>Xanthomonas</taxon>
    </lineage>
</organism>
<evidence type="ECO:0000313" key="1">
    <source>
        <dbReference type="EMBL" id="KFA01906.1"/>
    </source>
</evidence>
<dbReference type="EMBL" id="AKBN01000724">
    <property type="protein sequence ID" value="KFA01906.1"/>
    <property type="molecule type" value="Genomic_DNA"/>
</dbReference>
<dbReference type="Pfam" id="PF11159">
    <property type="entry name" value="DUF2939"/>
    <property type="match status" value="1"/>
</dbReference>
<dbReference type="AlphaFoldDB" id="A0A836P265"/>
<proteinExistence type="predicted"/>